<feature type="compositionally biased region" description="Basic and acidic residues" evidence="1">
    <location>
        <begin position="57"/>
        <end position="77"/>
    </location>
</feature>
<reference evidence="2" key="2">
    <citation type="submission" date="2025-08" db="UniProtKB">
        <authorList>
            <consortium name="Ensembl"/>
        </authorList>
    </citation>
    <scope>IDENTIFICATION</scope>
</reference>
<evidence type="ECO:0000313" key="2">
    <source>
        <dbReference type="Ensembl" id="ENSNFUP00015005179.1"/>
    </source>
</evidence>
<protein>
    <submittedName>
        <fullName evidence="2">Uncharacterized protein</fullName>
    </submittedName>
</protein>
<evidence type="ECO:0000313" key="3">
    <source>
        <dbReference type="Proteomes" id="UP000694548"/>
    </source>
</evidence>
<feature type="region of interest" description="Disordered" evidence="1">
    <location>
        <begin position="54"/>
        <end position="86"/>
    </location>
</feature>
<organism evidence="2 3">
    <name type="scientific">Nothobranchius furzeri</name>
    <name type="common">Turquoise killifish</name>
    <dbReference type="NCBI Taxonomy" id="105023"/>
    <lineage>
        <taxon>Eukaryota</taxon>
        <taxon>Metazoa</taxon>
        <taxon>Chordata</taxon>
        <taxon>Craniata</taxon>
        <taxon>Vertebrata</taxon>
        <taxon>Euteleostomi</taxon>
        <taxon>Actinopterygii</taxon>
        <taxon>Neopterygii</taxon>
        <taxon>Teleostei</taxon>
        <taxon>Neoteleostei</taxon>
        <taxon>Acanthomorphata</taxon>
        <taxon>Ovalentaria</taxon>
        <taxon>Atherinomorphae</taxon>
        <taxon>Cyprinodontiformes</taxon>
        <taxon>Nothobranchiidae</taxon>
        <taxon>Nothobranchius</taxon>
    </lineage>
</organism>
<dbReference type="Proteomes" id="UP000694548">
    <property type="component" value="Chromosome sgr04"/>
</dbReference>
<dbReference type="Ensembl" id="ENSNFUT00015005463.1">
    <property type="protein sequence ID" value="ENSNFUP00015005179.1"/>
    <property type="gene ID" value="ENSNFUG00015002594.1"/>
</dbReference>
<accession>A0A8C6KFM7</accession>
<dbReference type="AlphaFoldDB" id="A0A8C6KFM7"/>
<feature type="region of interest" description="Disordered" evidence="1">
    <location>
        <begin position="1"/>
        <end position="23"/>
    </location>
</feature>
<sequence>MAEVEERRCGDEDYLEDPEPNVRDGEGVVVADVLTTRLFGVTNHFGLFIAPNLTRSQNHDPEQEQDAHPDLPNHQESPDIFGLKYQ</sequence>
<reference evidence="2" key="3">
    <citation type="submission" date="2025-09" db="UniProtKB">
        <authorList>
            <consortium name="Ensembl"/>
        </authorList>
    </citation>
    <scope>IDENTIFICATION</scope>
</reference>
<dbReference type="GeneTree" id="ENSGT01150000287066"/>
<name>A0A8C6KFM7_NOTFU</name>
<proteinExistence type="predicted"/>
<feature type="compositionally biased region" description="Basic and acidic residues" evidence="1">
    <location>
        <begin position="1"/>
        <end position="11"/>
    </location>
</feature>
<keyword evidence="3" id="KW-1185">Reference proteome</keyword>
<reference evidence="2" key="1">
    <citation type="submission" date="2014-08" db="EMBL/GenBank/DDBJ databases">
        <authorList>
            <person name="Senf B."/>
            <person name="Petzold A."/>
            <person name="Downie B.R."/>
            <person name="Koch P."/>
            <person name="Platzer M."/>
        </authorList>
    </citation>
    <scope>NUCLEOTIDE SEQUENCE [LARGE SCALE GENOMIC DNA]</scope>
    <source>
        <strain evidence="2">GRZ</strain>
    </source>
</reference>
<evidence type="ECO:0000256" key="1">
    <source>
        <dbReference type="SAM" id="MobiDB-lite"/>
    </source>
</evidence>